<keyword evidence="1" id="KW-0614">Plasmid</keyword>
<dbReference type="AlphaFoldDB" id="A0A1B2H7Q1"/>
<reference evidence="1" key="1">
    <citation type="submission" date="2015-07" db="EMBL/GenBank/DDBJ databases">
        <title>Genomic insight into acquired antimicrobial resistance determinants in a multidrug resistant Escherichia coli isolate from healthy chicken in China.</title>
        <authorList>
            <person name="Lei C.W."/>
            <person name="Zhang A.Y."/>
            <person name="Wang H.N."/>
        </authorList>
    </citation>
    <scope>NUCLEOTIDE SEQUENCE [LARGE SCALE GENOMIC DNA]</scope>
    <source>
        <strain evidence="1">ECwhn14</strain>
        <plasmid evidence="1">pECwhn14</plasmid>
    </source>
</reference>
<sequence length="59" mass="6815">MAWQISFINIRQMVNIHFFIFPPLVTLSVNNLTHSTKRLNRLVVLTTKSTTPHAKTSFC</sequence>
<protein>
    <submittedName>
        <fullName evidence="1">Uncharacterized protein</fullName>
    </submittedName>
</protein>
<accession>A0A1B2H7Q1</accession>
<proteinExistence type="predicted"/>
<gene>
    <name evidence="1" type="ORF">AKG29_00170</name>
</gene>
<organism evidence="1">
    <name type="scientific">Escherichia coli</name>
    <dbReference type="NCBI Taxonomy" id="562"/>
    <lineage>
        <taxon>Bacteria</taxon>
        <taxon>Pseudomonadati</taxon>
        <taxon>Pseudomonadota</taxon>
        <taxon>Gammaproteobacteria</taxon>
        <taxon>Enterobacterales</taxon>
        <taxon>Enterobacteriaceae</taxon>
        <taxon>Escherichia</taxon>
    </lineage>
</organism>
<evidence type="ECO:0000313" key="1">
    <source>
        <dbReference type="EMBL" id="ANZ22210.1"/>
    </source>
</evidence>
<name>A0A1B2H7Q1_ECOLX</name>
<geneLocation type="plasmid" evidence="1">
    <name>pECwhn14</name>
</geneLocation>
<dbReference type="EMBL" id="CP012197">
    <property type="protein sequence ID" value="ANZ22210.1"/>
    <property type="molecule type" value="Genomic_DNA"/>
</dbReference>